<dbReference type="Proteomes" id="UP000005845">
    <property type="component" value="Unassembled WGS sequence"/>
</dbReference>
<dbReference type="eggNOG" id="ENOG5032AZG">
    <property type="taxonomic scope" value="Bacteria"/>
</dbReference>
<dbReference type="AlphaFoldDB" id="H5U208"/>
<feature type="transmembrane region" description="Helical" evidence="1">
    <location>
        <begin position="27"/>
        <end position="52"/>
    </location>
</feature>
<gene>
    <name evidence="2" type="ORF">GOSPT_079_00130</name>
</gene>
<keyword evidence="1" id="KW-0812">Transmembrane</keyword>
<evidence type="ECO:0008006" key="4">
    <source>
        <dbReference type="Google" id="ProtNLM"/>
    </source>
</evidence>
<organism evidence="2 3">
    <name type="scientific">Gordonia sputi NBRC 100414</name>
    <dbReference type="NCBI Taxonomy" id="1089453"/>
    <lineage>
        <taxon>Bacteria</taxon>
        <taxon>Bacillati</taxon>
        <taxon>Actinomycetota</taxon>
        <taxon>Actinomycetes</taxon>
        <taxon>Mycobacteriales</taxon>
        <taxon>Gordoniaceae</taxon>
        <taxon>Gordonia</taxon>
    </lineage>
</organism>
<feature type="transmembrane region" description="Helical" evidence="1">
    <location>
        <begin position="94"/>
        <end position="114"/>
    </location>
</feature>
<evidence type="ECO:0000313" key="2">
    <source>
        <dbReference type="EMBL" id="GAB39766.1"/>
    </source>
</evidence>
<feature type="transmembrane region" description="Helical" evidence="1">
    <location>
        <begin position="64"/>
        <end position="82"/>
    </location>
</feature>
<name>H5U208_9ACTN</name>
<keyword evidence="3" id="KW-1185">Reference proteome</keyword>
<keyword evidence="1" id="KW-1133">Transmembrane helix</keyword>
<evidence type="ECO:0000256" key="1">
    <source>
        <dbReference type="SAM" id="Phobius"/>
    </source>
</evidence>
<reference evidence="2 3" key="1">
    <citation type="submission" date="2012-02" db="EMBL/GenBank/DDBJ databases">
        <title>Whole genome shotgun sequence of Gordonia sputi NBRC 100414.</title>
        <authorList>
            <person name="Yoshida I."/>
            <person name="Hosoyama A."/>
            <person name="Tsuchikane K."/>
            <person name="Katsumata H."/>
            <person name="Yamazaki S."/>
            <person name="Fujita N."/>
        </authorList>
    </citation>
    <scope>NUCLEOTIDE SEQUENCE [LARGE SCALE GENOMIC DNA]</scope>
    <source>
        <strain evidence="2 3">NBRC 100414</strain>
    </source>
</reference>
<evidence type="ECO:0000313" key="3">
    <source>
        <dbReference type="Proteomes" id="UP000005845"/>
    </source>
</evidence>
<comment type="caution">
    <text evidence="2">The sequence shown here is derived from an EMBL/GenBank/DDBJ whole genome shotgun (WGS) entry which is preliminary data.</text>
</comment>
<proteinExistence type="predicted"/>
<protein>
    <recommendedName>
        <fullName evidence="4">DUF2537 domain-containing protein</fullName>
    </recommendedName>
</protein>
<accession>H5U208</accession>
<keyword evidence="1" id="KW-0472">Membrane</keyword>
<dbReference type="Pfam" id="PF10801">
    <property type="entry name" value="DUF2537"/>
    <property type="match status" value="1"/>
</dbReference>
<dbReference type="RefSeq" id="WP_005206638.1">
    <property type="nucleotide sequence ID" value="NZ_BAFC01000079.1"/>
</dbReference>
<sequence length="116" mass="12312">MSLAEFDDPTASALSSVGMDRGEPTPWASGLFVATTCAIYCSLLLVGLYTLVADITPWSAAARWIGVAVAILVAGGLGWTLWPLRDRPVWRWIVWGSMIGFLAGVGSSIALAFLNP</sequence>
<dbReference type="InterPro" id="IPR024244">
    <property type="entry name" value="DUF2537"/>
</dbReference>
<dbReference type="EMBL" id="BAFC01000079">
    <property type="protein sequence ID" value="GAB39766.1"/>
    <property type="molecule type" value="Genomic_DNA"/>
</dbReference>